<accession>A0A2P5Y5E7</accession>
<keyword evidence="5" id="KW-0677">Repeat</keyword>
<dbReference type="SMART" id="SM00369">
    <property type="entry name" value="LRR_TYP"/>
    <property type="match status" value="7"/>
</dbReference>
<feature type="transmembrane region" description="Helical" evidence="9">
    <location>
        <begin position="621"/>
        <end position="644"/>
    </location>
</feature>
<dbReference type="EMBL" id="KZ663679">
    <property type="protein sequence ID" value="PPS10797.1"/>
    <property type="molecule type" value="Genomic_DNA"/>
</dbReference>
<keyword evidence="6 9" id="KW-1133">Transmembrane helix</keyword>
<dbReference type="Gene3D" id="3.80.10.10">
    <property type="entry name" value="Ribonuclease Inhibitor"/>
    <property type="match status" value="4"/>
</dbReference>
<keyword evidence="3" id="KW-0433">Leucine-rich repeat</keyword>
<sequence>MKLSKELEGLQNLEELDFSYNELHDFVASKESLRKLKVAYLEGVFHNETTSLLQVVEAFSSAKTLFLNNNYLTKITSSQELNLSCNVEEISMVDSHLAHNILQSIGQLTSLKSLILSNGSLTGPLPPKVSDPSFEPQTLNPEFQLKLLSMSNCRAKGLPNFLHYRTGLRYLDLSHNNLGGQNPSWLLQNNTRLQQFLMEGNSFKGHLQLPKHVNVNMFQVDISGNKMRGQIPMNIGSMFPHLQILNLSRNVFEGILEELAKSGSLLTLRLSSNNLSGKIPPTMFTLDKLRQLYLDGNNFDGEMPLIDISTLSFPALSDIDLSDNHLSVELPKWIWNVPNFEALDFSNNNFYGHFPLEFCNLGLLRFLDLSQNNFSGSVPSCISSLAIEHLHLSRNRLSGPLPHALYISSLVALDLGQNNLTGKIPYWVANLSALRILVLRENHFKGEIPSQICQLNLLSIVDLSQNKLSGHIPSCLSTLTLMPTDKSFRTASTSYLLDASQDSQFVFPGSSYRYPGSYVEEQVLFTTKKGSYSYSGNLLEYMSGIDLSCNMLTGPIPPELGNMSIPYDKAQFATFDESSYLGNPFLCGPPKHENCSGTGLAPTTPNASSIEEESGFMDKHAFLVTFLASYPIVLTTIGVVLYINPYCNEDGFISSSSASTLATISLWSMFSEEAPSPMPWWFPLFLIV</sequence>
<evidence type="ECO:0000313" key="10">
    <source>
        <dbReference type="EMBL" id="PPS10797.1"/>
    </source>
</evidence>
<dbReference type="Pfam" id="PF13855">
    <property type="entry name" value="LRR_8"/>
    <property type="match status" value="2"/>
</dbReference>
<protein>
    <recommendedName>
        <fullName evidence="12">Leucine-rich repeat-containing N-terminal plant-type domain-containing protein</fullName>
    </recommendedName>
</protein>
<keyword evidence="7 9" id="KW-0472">Membrane</keyword>
<evidence type="ECO:0000256" key="6">
    <source>
        <dbReference type="ARBA" id="ARBA00022989"/>
    </source>
</evidence>
<keyword evidence="8" id="KW-0675">Receptor</keyword>
<evidence type="ECO:0000256" key="4">
    <source>
        <dbReference type="ARBA" id="ARBA00022692"/>
    </source>
</evidence>
<dbReference type="PANTHER" id="PTHR48062">
    <property type="entry name" value="RECEPTOR-LIKE PROTEIN 14"/>
    <property type="match status" value="1"/>
</dbReference>
<dbReference type="PANTHER" id="PTHR48062:SF37">
    <property type="entry name" value="LRR RECEPTOR-LIKE SERINE_THREONINE-PROTEIN KINASE FLS2"/>
    <property type="match status" value="1"/>
</dbReference>
<evidence type="ECO:0000256" key="1">
    <source>
        <dbReference type="ARBA" id="ARBA00004167"/>
    </source>
</evidence>
<evidence type="ECO:0000256" key="5">
    <source>
        <dbReference type="ARBA" id="ARBA00022737"/>
    </source>
</evidence>
<evidence type="ECO:0000256" key="3">
    <source>
        <dbReference type="ARBA" id="ARBA00022614"/>
    </source>
</evidence>
<comment type="similarity">
    <text evidence="2">Belongs to the RLP family.</text>
</comment>
<dbReference type="AlphaFoldDB" id="A0A2P5Y5E7"/>
<evidence type="ECO:0008006" key="12">
    <source>
        <dbReference type="Google" id="ProtNLM"/>
    </source>
</evidence>
<dbReference type="SUPFAM" id="SSF52058">
    <property type="entry name" value="L domain-like"/>
    <property type="match status" value="2"/>
</dbReference>
<evidence type="ECO:0000256" key="2">
    <source>
        <dbReference type="ARBA" id="ARBA00009592"/>
    </source>
</evidence>
<reference evidence="10 11" key="1">
    <citation type="submission" date="2015-01" db="EMBL/GenBank/DDBJ databases">
        <title>Genome of allotetraploid Gossypium barbadense reveals genomic plasticity and fiber elongation in cotton evolution.</title>
        <authorList>
            <person name="Chen X."/>
            <person name="Liu X."/>
            <person name="Zhao B."/>
            <person name="Zheng H."/>
            <person name="Hu Y."/>
            <person name="Lu G."/>
            <person name="Yang C."/>
            <person name="Chen J."/>
            <person name="Shan C."/>
            <person name="Zhang L."/>
            <person name="Zhou Y."/>
            <person name="Wang L."/>
            <person name="Guo W."/>
            <person name="Bai Y."/>
            <person name="Ruan J."/>
            <person name="Shangguan X."/>
            <person name="Mao Y."/>
            <person name="Jiang J."/>
            <person name="Zhu Y."/>
            <person name="Lei J."/>
            <person name="Kang H."/>
            <person name="Chen S."/>
            <person name="He X."/>
            <person name="Wang R."/>
            <person name="Wang Y."/>
            <person name="Chen J."/>
            <person name="Wang L."/>
            <person name="Yu S."/>
            <person name="Wang B."/>
            <person name="Wei J."/>
            <person name="Song S."/>
            <person name="Lu X."/>
            <person name="Gao Z."/>
            <person name="Gu W."/>
            <person name="Deng X."/>
            <person name="Ma D."/>
            <person name="Wang S."/>
            <person name="Liang W."/>
            <person name="Fang L."/>
            <person name="Cai C."/>
            <person name="Zhu X."/>
            <person name="Zhou B."/>
            <person name="Zhang Y."/>
            <person name="Chen Z."/>
            <person name="Xu S."/>
            <person name="Zhu R."/>
            <person name="Wang S."/>
            <person name="Zhang T."/>
            <person name="Zhao G."/>
        </authorList>
    </citation>
    <scope>NUCLEOTIDE SEQUENCE [LARGE SCALE GENOMIC DNA]</scope>
    <source>
        <strain evidence="11">cv. Xinhai21</strain>
        <tissue evidence="10">Leaf</tissue>
    </source>
</reference>
<gene>
    <name evidence="10" type="ORF">GOBAR_AA09849</name>
</gene>
<name>A0A2P5Y5E7_GOSBA</name>
<evidence type="ECO:0000256" key="9">
    <source>
        <dbReference type="SAM" id="Phobius"/>
    </source>
</evidence>
<dbReference type="OrthoDB" id="544346at2759"/>
<proteinExistence type="inferred from homology"/>
<evidence type="ECO:0000313" key="11">
    <source>
        <dbReference type="Proteomes" id="UP000239757"/>
    </source>
</evidence>
<dbReference type="GO" id="GO:0016020">
    <property type="term" value="C:membrane"/>
    <property type="evidence" value="ECO:0007669"/>
    <property type="project" value="UniProtKB-SubCell"/>
</dbReference>
<dbReference type="InterPro" id="IPR032675">
    <property type="entry name" value="LRR_dom_sf"/>
</dbReference>
<organism evidence="10 11">
    <name type="scientific">Gossypium barbadense</name>
    <name type="common">Sea Island cotton</name>
    <name type="synonym">Hibiscus barbadensis</name>
    <dbReference type="NCBI Taxonomy" id="3634"/>
    <lineage>
        <taxon>Eukaryota</taxon>
        <taxon>Viridiplantae</taxon>
        <taxon>Streptophyta</taxon>
        <taxon>Embryophyta</taxon>
        <taxon>Tracheophyta</taxon>
        <taxon>Spermatophyta</taxon>
        <taxon>Magnoliopsida</taxon>
        <taxon>eudicotyledons</taxon>
        <taxon>Gunneridae</taxon>
        <taxon>Pentapetalae</taxon>
        <taxon>rosids</taxon>
        <taxon>malvids</taxon>
        <taxon>Malvales</taxon>
        <taxon>Malvaceae</taxon>
        <taxon>Malvoideae</taxon>
        <taxon>Gossypium</taxon>
    </lineage>
</organism>
<dbReference type="FunFam" id="3.80.10.10:FF:000095">
    <property type="entry name" value="LRR receptor-like serine/threonine-protein kinase GSO1"/>
    <property type="match status" value="1"/>
</dbReference>
<dbReference type="InterPro" id="IPR003591">
    <property type="entry name" value="Leu-rich_rpt_typical-subtyp"/>
</dbReference>
<keyword evidence="4 9" id="KW-0812">Transmembrane</keyword>
<comment type="subcellular location">
    <subcellularLocation>
        <location evidence="1">Membrane</location>
        <topology evidence="1">Single-pass membrane protein</topology>
    </subcellularLocation>
</comment>
<evidence type="ECO:0000256" key="8">
    <source>
        <dbReference type="ARBA" id="ARBA00023170"/>
    </source>
</evidence>
<dbReference type="InterPro" id="IPR051502">
    <property type="entry name" value="RLP_Defense_Trigger"/>
</dbReference>
<dbReference type="Proteomes" id="UP000239757">
    <property type="component" value="Unassembled WGS sequence"/>
</dbReference>
<evidence type="ECO:0000256" key="7">
    <source>
        <dbReference type="ARBA" id="ARBA00023136"/>
    </source>
</evidence>
<dbReference type="Pfam" id="PF00560">
    <property type="entry name" value="LRR_1"/>
    <property type="match status" value="5"/>
</dbReference>
<dbReference type="InterPro" id="IPR001611">
    <property type="entry name" value="Leu-rich_rpt"/>
</dbReference>